<dbReference type="Proteomes" id="UP001633002">
    <property type="component" value="Unassembled WGS sequence"/>
</dbReference>
<dbReference type="AlphaFoldDB" id="A0ABD3ICS9"/>
<evidence type="ECO:0000313" key="2">
    <source>
        <dbReference type="Proteomes" id="UP001633002"/>
    </source>
</evidence>
<proteinExistence type="predicted"/>
<organism evidence="1 2">
    <name type="scientific">Riccia sorocarpa</name>
    <dbReference type="NCBI Taxonomy" id="122646"/>
    <lineage>
        <taxon>Eukaryota</taxon>
        <taxon>Viridiplantae</taxon>
        <taxon>Streptophyta</taxon>
        <taxon>Embryophyta</taxon>
        <taxon>Marchantiophyta</taxon>
        <taxon>Marchantiopsida</taxon>
        <taxon>Marchantiidae</taxon>
        <taxon>Marchantiales</taxon>
        <taxon>Ricciaceae</taxon>
        <taxon>Riccia</taxon>
    </lineage>
</organism>
<dbReference type="EMBL" id="JBJQOH010000001">
    <property type="protein sequence ID" value="KAL3700899.1"/>
    <property type="molecule type" value="Genomic_DNA"/>
</dbReference>
<evidence type="ECO:0000313" key="1">
    <source>
        <dbReference type="EMBL" id="KAL3700899.1"/>
    </source>
</evidence>
<reference evidence="1 2" key="1">
    <citation type="submission" date="2024-09" db="EMBL/GenBank/DDBJ databases">
        <title>Chromosome-scale assembly of Riccia sorocarpa.</title>
        <authorList>
            <person name="Paukszto L."/>
        </authorList>
    </citation>
    <scope>NUCLEOTIDE SEQUENCE [LARGE SCALE GENOMIC DNA]</scope>
    <source>
        <strain evidence="1">LP-2024</strain>
        <tissue evidence="1">Aerial parts of the thallus</tissue>
    </source>
</reference>
<accession>A0ABD3ICS9</accession>
<keyword evidence="2" id="KW-1185">Reference proteome</keyword>
<gene>
    <name evidence="1" type="ORF">R1sor_018921</name>
</gene>
<sequence length="85" mass="10039">MVPKNNSYDYFYTLEVDKLCDLYQTLLENSCYHYDLELEDALYEIEQILFSIGDEVIRMAIMKYYPDGYPTERSIPTPPSSPPRL</sequence>
<name>A0ABD3ICS9_9MARC</name>
<comment type="caution">
    <text evidence="1">The sequence shown here is derived from an EMBL/GenBank/DDBJ whole genome shotgun (WGS) entry which is preliminary data.</text>
</comment>
<protein>
    <submittedName>
        <fullName evidence="1">Uncharacterized protein</fullName>
    </submittedName>
</protein>